<comment type="similarity">
    <text evidence="2 10">Belongs to the TRAFAC class TrmE-Era-EngA-EngB-Septin-like GTPase superfamily. EngB GTPase family.</text>
</comment>
<evidence type="ECO:0000256" key="4">
    <source>
        <dbReference type="ARBA" id="ARBA00022723"/>
    </source>
</evidence>
<keyword evidence="8 10" id="KW-0717">Septation</keyword>
<dbReference type="RefSeq" id="WP_192554183.1">
    <property type="nucleotide sequence ID" value="NZ_JACZZA010000001.1"/>
</dbReference>
<feature type="domain" description="EngB-type G" evidence="11">
    <location>
        <begin position="25"/>
        <end position="208"/>
    </location>
</feature>
<dbReference type="InterPro" id="IPR027417">
    <property type="entry name" value="P-loop_NTPase"/>
</dbReference>
<dbReference type="InterPro" id="IPR006073">
    <property type="entry name" value="GTP-bd"/>
</dbReference>
<reference evidence="12 13" key="1">
    <citation type="submission" date="2020-09" db="EMBL/GenBank/DDBJ databases">
        <title>Dyella sp. 7MK23 isolated from forest soil.</title>
        <authorList>
            <person name="Fu J."/>
        </authorList>
    </citation>
    <scope>NUCLEOTIDE SEQUENCE [LARGE SCALE GENOMIC DNA]</scope>
    <source>
        <strain evidence="12 13">7MK23</strain>
    </source>
</reference>
<keyword evidence="7 10" id="KW-0342">GTP-binding</keyword>
<dbReference type="EMBL" id="JACZZA010000001">
    <property type="protein sequence ID" value="MBE1159354.1"/>
    <property type="molecule type" value="Genomic_DNA"/>
</dbReference>
<sequence>MSSNPLQGAQFVLAAHRINQLPADEGAEVAFAGRSNAGKSSALNALTGHKGLARTSKTPGRTQQMVAFSLPPIVHGEALPALEARLIDLPGYGYAKVPEALREHWRHEIDRYLHQRRSLRGVVLIVDIRHPLKEFDRMMLEFCLDTELACHVLLTKADKLSRNQASQSLAALRKELPVGTPATAQVFSSADGTGVEDARAAVMRLLEGNIRTKNMAER</sequence>
<keyword evidence="9 10" id="KW-0131">Cell cycle</keyword>
<evidence type="ECO:0000256" key="3">
    <source>
        <dbReference type="ARBA" id="ARBA00022618"/>
    </source>
</evidence>
<evidence type="ECO:0000256" key="5">
    <source>
        <dbReference type="ARBA" id="ARBA00022741"/>
    </source>
</evidence>
<keyword evidence="6" id="KW-0460">Magnesium</keyword>
<dbReference type="PANTHER" id="PTHR11649">
    <property type="entry name" value="MSS1/TRME-RELATED GTP-BINDING PROTEIN"/>
    <property type="match status" value="1"/>
</dbReference>
<keyword evidence="5 10" id="KW-0547">Nucleotide-binding</keyword>
<dbReference type="HAMAP" id="MF_00321">
    <property type="entry name" value="GTPase_EngB"/>
    <property type="match status" value="1"/>
</dbReference>
<name>A0ABR9G5R7_9GAMM</name>
<keyword evidence="13" id="KW-1185">Reference proteome</keyword>
<evidence type="ECO:0000256" key="1">
    <source>
        <dbReference type="ARBA" id="ARBA00001946"/>
    </source>
</evidence>
<comment type="cofactor">
    <cofactor evidence="1">
        <name>Mg(2+)</name>
        <dbReference type="ChEBI" id="CHEBI:18420"/>
    </cofactor>
</comment>
<accession>A0ABR9G5R7</accession>
<evidence type="ECO:0000256" key="6">
    <source>
        <dbReference type="ARBA" id="ARBA00022842"/>
    </source>
</evidence>
<dbReference type="SUPFAM" id="SSF52540">
    <property type="entry name" value="P-loop containing nucleoside triphosphate hydrolases"/>
    <property type="match status" value="1"/>
</dbReference>
<dbReference type="NCBIfam" id="TIGR03598">
    <property type="entry name" value="GTPase_YsxC"/>
    <property type="match status" value="1"/>
</dbReference>
<keyword evidence="4" id="KW-0479">Metal-binding</keyword>
<organism evidence="12 13">
    <name type="scientific">Dyella acidiphila</name>
    <dbReference type="NCBI Taxonomy" id="2775866"/>
    <lineage>
        <taxon>Bacteria</taxon>
        <taxon>Pseudomonadati</taxon>
        <taxon>Pseudomonadota</taxon>
        <taxon>Gammaproteobacteria</taxon>
        <taxon>Lysobacterales</taxon>
        <taxon>Rhodanobacteraceae</taxon>
        <taxon>Dyella</taxon>
    </lineage>
</organism>
<dbReference type="CDD" id="cd01876">
    <property type="entry name" value="YihA_EngB"/>
    <property type="match status" value="1"/>
</dbReference>
<evidence type="ECO:0000256" key="7">
    <source>
        <dbReference type="ARBA" id="ARBA00023134"/>
    </source>
</evidence>
<gene>
    <name evidence="10" type="primary">engB</name>
    <name evidence="12" type="ORF">IGX34_03080</name>
</gene>
<dbReference type="PANTHER" id="PTHR11649:SF13">
    <property type="entry name" value="ENGB-TYPE G DOMAIN-CONTAINING PROTEIN"/>
    <property type="match status" value="1"/>
</dbReference>
<dbReference type="InterPro" id="IPR030393">
    <property type="entry name" value="G_ENGB_dom"/>
</dbReference>
<evidence type="ECO:0000259" key="11">
    <source>
        <dbReference type="PROSITE" id="PS51706"/>
    </source>
</evidence>
<evidence type="ECO:0000256" key="2">
    <source>
        <dbReference type="ARBA" id="ARBA00009638"/>
    </source>
</evidence>
<evidence type="ECO:0000313" key="12">
    <source>
        <dbReference type="EMBL" id="MBE1159354.1"/>
    </source>
</evidence>
<evidence type="ECO:0000256" key="10">
    <source>
        <dbReference type="HAMAP-Rule" id="MF_00321"/>
    </source>
</evidence>
<comment type="caution">
    <text evidence="12">The sequence shown here is derived from an EMBL/GenBank/DDBJ whole genome shotgun (WGS) entry which is preliminary data.</text>
</comment>
<comment type="function">
    <text evidence="10">Necessary for normal cell division and for the maintenance of normal septation.</text>
</comment>
<evidence type="ECO:0000256" key="9">
    <source>
        <dbReference type="ARBA" id="ARBA00023306"/>
    </source>
</evidence>
<dbReference type="Pfam" id="PF01926">
    <property type="entry name" value="MMR_HSR1"/>
    <property type="match status" value="1"/>
</dbReference>
<dbReference type="Proteomes" id="UP000651010">
    <property type="component" value="Unassembled WGS sequence"/>
</dbReference>
<dbReference type="PROSITE" id="PS51706">
    <property type="entry name" value="G_ENGB"/>
    <property type="match status" value="1"/>
</dbReference>
<protein>
    <recommendedName>
        <fullName evidence="10">Probable GTP-binding protein EngB</fullName>
    </recommendedName>
</protein>
<keyword evidence="3 10" id="KW-0132">Cell division</keyword>
<proteinExistence type="inferred from homology"/>
<evidence type="ECO:0000256" key="8">
    <source>
        <dbReference type="ARBA" id="ARBA00023210"/>
    </source>
</evidence>
<evidence type="ECO:0000313" key="13">
    <source>
        <dbReference type="Proteomes" id="UP000651010"/>
    </source>
</evidence>
<dbReference type="InterPro" id="IPR019987">
    <property type="entry name" value="GTP-bd_ribosome_bio_YsxC"/>
</dbReference>
<dbReference type="Gene3D" id="3.40.50.300">
    <property type="entry name" value="P-loop containing nucleotide triphosphate hydrolases"/>
    <property type="match status" value="1"/>
</dbReference>